<gene>
    <name evidence="1" type="ORF">R3P38DRAFT_2589370</name>
</gene>
<feature type="non-terminal residue" evidence="1">
    <location>
        <position position="1"/>
    </location>
</feature>
<dbReference type="AlphaFoldDB" id="A0AAV9Z1N5"/>
<evidence type="ECO:0000313" key="1">
    <source>
        <dbReference type="EMBL" id="KAK6967154.1"/>
    </source>
</evidence>
<protein>
    <submittedName>
        <fullName evidence="1">Uncharacterized protein</fullName>
    </submittedName>
</protein>
<evidence type="ECO:0000313" key="2">
    <source>
        <dbReference type="Proteomes" id="UP001362999"/>
    </source>
</evidence>
<accession>A0AAV9Z1N5</accession>
<reference evidence="1 2" key="1">
    <citation type="journal article" date="2024" name="J Genomics">
        <title>Draft genome sequencing and assembly of Favolaschia claudopus CIRM-BRFM 2984 isolated from oak limbs.</title>
        <authorList>
            <person name="Navarro D."/>
            <person name="Drula E."/>
            <person name="Chaduli D."/>
            <person name="Cazenave R."/>
            <person name="Ahrendt S."/>
            <person name="Wang J."/>
            <person name="Lipzen A."/>
            <person name="Daum C."/>
            <person name="Barry K."/>
            <person name="Grigoriev I.V."/>
            <person name="Favel A."/>
            <person name="Rosso M.N."/>
            <person name="Martin F."/>
        </authorList>
    </citation>
    <scope>NUCLEOTIDE SEQUENCE [LARGE SCALE GENOMIC DNA]</scope>
    <source>
        <strain evidence="1 2">CIRM-BRFM 2984</strain>
    </source>
</reference>
<dbReference type="EMBL" id="JAWWNJ010000242">
    <property type="protein sequence ID" value="KAK6967154.1"/>
    <property type="molecule type" value="Genomic_DNA"/>
</dbReference>
<dbReference type="Proteomes" id="UP001362999">
    <property type="component" value="Unassembled WGS sequence"/>
</dbReference>
<sequence>WLLTLVCQKYPGVQYALLYATHSSIRRTVRVPVNHGVDKLESIDDLLTELYVPTTAPPNLRYTSRGRYRLDTFGGVQLPYSYSIFYAPQTDLPPNTPINECPPIKRTGITWYGNILVMRHGTRKPVINVAEKDALLVDVILARHVFSVF</sequence>
<proteinExistence type="predicted"/>
<name>A0AAV9Z1N5_9AGAR</name>
<organism evidence="1 2">
    <name type="scientific">Favolaschia claudopus</name>
    <dbReference type="NCBI Taxonomy" id="2862362"/>
    <lineage>
        <taxon>Eukaryota</taxon>
        <taxon>Fungi</taxon>
        <taxon>Dikarya</taxon>
        <taxon>Basidiomycota</taxon>
        <taxon>Agaricomycotina</taxon>
        <taxon>Agaricomycetes</taxon>
        <taxon>Agaricomycetidae</taxon>
        <taxon>Agaricales</taxon>
        <taxon>Marasmiineae</taxon>
        <taxon>Mycenaceae</taxon>
        <taxon>Favolaschia</taxon>
    </lineage>
</organism>
<keyword evidence="2" id="KW-1185">Reference proteome</keyword>
<comment type="caution">
    <text evidence="1">The sequence shown here is derived from an EMBL/GenBank/DDBJ whole genome shotgun (WGS) entry which is preliminary data.</text>
</comment>